<dbReference type="AlphaFoldDB" id="A0A3E3DZ51"/>
<dbReference type="InterPro" id="IPR014998">
    <property type="entry name" value="DUF1848"/>
</dbReference>
<name>A0A3E3DZ51_9FIRM</name>
<dbReference type="RefSeq" id="WP_117532252.1">
    <property type="nucleotide sequence ID" value="NZ_JBKXAL010000220.1"/>
</dbReference>
<accession>A0A3E3DZ51</accession>
<reference evidence="1 2" key="1">
    <citation type="submission" date="2018-08" db="EMBL/GenBank/DDBJ databases">
        <title>A genome reference for cultivated species of the human gut microbiota.</title>
        <authorList>
            <person name="Zou Y."/>
            <person name="Xue W."/>
            <person name="Luo G."/>
        </authorList>
    </citation>
    <scope>NUCLEOTIDE SEQUENCE [LARGE SCALE GENOMIC DNA]</scope>
    <source>
        <strain evidence="1 2">AM25-6</strain>
    </source>
</reference>
<protein>
    <submittedName>
        <fullName evidence="1">DUF1848 domain-containing protein</fullName>
    </submittedName>
</protein>
<dbReference type="EMBL" id="QUSM01000003">
    <property type="protein sequence ID" value="RGD74560.1"/>
    <property type="molecule type" value="Genomic_DNA"/>
</dbReference>
<evidence type="ECO:0000313" key="2">
    <source>
        <dbReference type="Proteomes" id="UP000261212"/>
    </source>
</evidence>
<comment type="caution">
    <text evidence="1">The sequence shown here is derived from an EMBL/GenBank/DDBJ whole genome shotgun (WGS) entry which is preliminary data.</text>
</comment>
<proteinExistence type="predicted"/>
<sequence>MIISASRRTDIPNYYSDWFINRIKDGYVYIRNPFNKKQISKVDITKDVVDCIVFWTKNPKNMIDKLDELKGYDYYFQFTLTSYGKDIEPNLPNKSEELITVFKRLSDKIGKDKVIWRYDPILLSDKYNKNYHLNSFEKISNNLKGYTNKVIISFIDLYDKTLRNTKDLNLKKINKEEMIFFAKNLSIIAEKNDMSIETCAEEIDLSEYGVGQGHCIDKTLIENIIGCKIKANKDKNQRVICGCIESIDIGAYNTCVNGCRYCYANFNEKIVEDNIKLYDINSPILCDNIREGDKIYERRVESFKENQMSLL</sequence>
<dbReference type="Proteomes" id="UP000261212">
    <property type="component" value="Unassembled WGS sequence"/>
</dbReference>
<evidence type="ECO:0000313" key="1">
    <source>
        <dbReference type="EMBL" id="RGD74560.1"/>
    </source>
</evidence>
<organism evidence="1 2">
    <name type="scientific">Anaerofustis stercorihominis</name>
    <dbReference type="NCBI Taxonomy" id="214853"/>
    <lineage>
        <taxon>Bacteria</taxon>
        <taxon>Bacillati</taxon>
        <taxon>Bacillota</taxon>
        <taxon>Clostridia</taxon>
        <taxon>Eubacteriales</taxon>
        <taxon>Eubacteriaceae</taxon>
        <taxon>Anaerofustis</taxon>
    </lineage>
</organism>
<gene>
    <name evidence="1" type="ORF">DW687_07330</name>
</gene>
<dbReference type="Pfam" id="PF08902">
    <property type="entry name" value="DUF1848"/>
    <property type="match status" value="1"/>
</dbReference>